<keyword evidence="1" id="KW-0732">Signal</keyword>
<protein>
    <submittedName>
        <fullName evidence="2">Uncharacterized protein</fullName>
    </submittedName>
</protein>
<feature type="signal peptide" evidence="1">
    <location>
        <begin position="1"/>
        <end position="21"/>
    </location>
</feature>
<evidence type="ECO:0000313" key="2">
    <source>
        <dbReference type="EMBL" id="KAK7948164.1"/>
    </source>
</evidence>
<evidence type="ECO:0000313" key="3">
    <source>
        <dbReference type="Proteomes" id="UP001391051"/>
    </source>
</evidence>
<dbReference type="Proteomes" id="UP001391051">
    <property type="component" value="Unassembled WGS sequence"/>
</dbReference>
<proteinExistence type="predicted"/>
<gene>
    <name evidence="2" type="ORF">PG986_009050</name>
</gene>
<organism evidence="2 3">
    <name type="scientific">Apiospora aurea</name>
    <dbReference type="NCBI Taxonomy" id="335848"/>
    <lineage>
        <taxon>Eukaryota</taxon>
        <taxon>Fungi</taxon>
        <taxon>Dikarya</taxon>
        <taxon>Ascomycota</taxon>
        <taxon>Pezizomycotina</taxon>
        <taxon>Sordariomycetes</taxon>
        <taxon>Xylariomycetidae</taxon>
        <taxon>Amphisphaeriales</taxon>
        <taxon>Apiosporaceae</taxon>
        <taxon>Apiospora</taxon>
    </lineage>
</organism>
<dbReference type="GeneID" id="92078334"/>
<keyword evidence="3" id="KW-1185">Reference proteome</keyword>
<comment type="caution">
    <text evidence="2">The sequence shown here is derived from an EMBL/GenBank/DDBJ whole genome shotgun (WGS) entry which is preliminary data.</text>
</comment>
<name>A0ABR1Q6X2_9PEZI</name>
<feature type="chain" id="PRO_5047247829" evidence="1">
    <location>
        <begin position="22"/>
        <end position="229"/>
    </location>
</feature>
<dbReference type="EMBL" id="JAQQWE010000006">
    <property type="protein sequence ID" value="KAK7948164.1"/>
    <property type="molecule type" value="Genomic_DNA"/>
</dbReference>
<accession>A0ABR1Q6X2</accession>
<sequence>MIVLGVMIIGIVSTVRYTATGYDLTHTVELEEGANETQIPAGVVAMNDSTKHGISNQNAKSFATSQDPADITMCDDELHGCQSFNVLNVCCSSPMFCYRTDFSDSGVYCCDNSTTACEPGPTESVVCAPGLTKCSLEQGGGCCPSQTDCSFYGCLEYDVPSGTQSGLLPEDTAVAAATPNATTYKFGEIASSGSNRSTLPSLFCTTKLQIAHISTFVAVFVMIRRLFLG</sequence>
<evidence type="ECO:0000256" key="1">
    <source>
        <dbReference type="SAM" id="SignalP"/>
    </source>
</evidence>
<reference evidence="2 3" key="1">
    <citation type="submission" date="2023-01" db="EMBL/GenBank/DDBJ databases">
        <title>Analysis of 21 Apiospora genomes using comparative genomics revels a genus with tremendous synthesis potential of carbohydrate active enzymes and secondary metabolites.</title>
        <authorList>
            <person name="Sorensen T."/>
        </authorList>
    </citation>
    <scope>NUCLEOTIDE SEQUENCE [LARGE SCALE GENOMIC DNA]</scope>
    <source>
        <strain evidence="2 3">CBS 24483</strain>
    </source>
</reference>
<dbReference type="RefSeq" id="XP_066697670.1">
    <property type="nucleotide sequence ID" value="XM_066845272.1"/>
</dbReference>